<dbReference type="STRING" id="648782.SAMN04488554_0427"/>
<protein>
    <recommendedName>
        <fullName evidence="1">Antitoxin FitA-like ribbon-helix-helix domain-containing protein</fullName>
    </recommendedName>
</protein>
<accession>A0A1H5CNZ7</accession>
<dbReference type="InterPro" id="IPR053853">
    <property type="entry name" value="FitA-like_RHH"/>
</dbReference>
<sequence>MLQVRNLPDELHAALRERARSEGMTMSDYVTKVLERDLSKPSLAEWIAEQRRNNEPRREIDVLAALDAARTEYDPDERFPNR</sequence>
<dbReference type="Pfam" id="PF22513">
    <property type="entry name" value="FitA-like_RHH"/>
    <property type="match status" value="1"/>
</dbReference>
<gene>
    <name evidence="2" type="ORF">SAMN04488554_0427</name>
</gene>
<dbReference type="SUPFAM" id="SSF47598">
    <property type="entry name" value="Ribbon-helix-helix"/>
    <property type="match status" value="1"/>
</dbReference>
<dbReference type="InterPro" id="IPR010985">
    <property type="entry name" value="Ribbon_hlx_hlx"/>
</dbReference>
<dbReference type="AlphaFoldDB" id="A0A1H5CNZ7"/>
<name>A0A1H5CNZ7_9MICO</name>
<proteinExistence type="predicted"/>
<dbReference type="RefSeq" id="WP_245708767.1">
    <property type="nucleotide sequence ID" value="NZ_FNTX01000001.1"/>
</dbReference>
<organism evidence="2 3">
    <name type="scientific">Ruania alba</name>
    <dbReference type="NCBI Taxonomy" id="648782"/>
    <lineage>
        <taxon>Bacteria</taxon>
        <taxon>Bacillati</taxon>
        <taxon>Actinomycetota</taxon>
        <taxon>Actinomycetes</taxon>
        <taxon>Micrococcales</taxon>
        <taxon>Ruaniaceae</taxon>
        <taxon>Ruania</taxon>
    </lineage>
</organism>
<keyword evidence="3" id="KW-1185">Reference proteome</keyword>
<reference evidence="3" key="1">
    <citation type="submission" date="2016-10" db="EMBL/GenBank/DDBJ databases">
        <authorList>
            <person name="Varghese N."/>
            <person name="Submissions S."/>
        </authorList>
    </citation>
    <scope>NUCLEOTIDE SEQUENCE [LARGE SCALE GENOMIC DNA]</scope>
    <source>
        <strain evidence="3">DSM 21368</strain>
    </source>
</reference>
<feature type="domain" description="Antitoxin FitA-like ribbon-helix-helix" evidence="1">
    <location>
        <begin position="2"/>
        <end position="36"/>
    </location>
</feature>
<evidence type="ECO:0000313" key="3">
    <source>
        <dbReference type="Proteomes" id="UP000199220"/>
    </source>
</evidence>
<dbReference type="GO" id="GO:0006355">
    <property type="term" value="P:regulation of DNA-templated transcription"/>
    <property type="evidence" value="ECO:0007669"/>
    <property type="project" value="InterPro"/>
</dbReference>
<evidence type="ECO:0000259" key="1">
    <source>
        <dbReference type="Pfam" id="PF22513"/>
    </source>
</evidence>
<evidence type="ECO:0000313" key="2">
    <source>
        <dbReference type="EMBL" id="SED68335.1"/>
    </source>
</evidence>
<dbReference type="Proteomes" id="UP000199220">
    <property type="component" value="Unassembled WGS sequence"/>
</dbReference>
<dbReference type="EMBL" id="FNTX01000001">
    <property type="protein sequence ID" value="SED68335.1"/>
    <property type="molecule type" value="Genomic_DNA"/>
</dbReference>